<comment type="similarity">
    <text evidence="2">Belongs to the acyltransferase 3 family.</text>
</comment>
<dbReference type="RefSeq" id="WP_150456638.1">
    <property type="nucleotide sequence ID" value="NZ_VYKK01000004.1"/>
</dbReference>
<keyword evidence="3" id="KW-0472">Membrane</keyword>
<keyword evidence="3" id="KW-0812">Transmembrane</keyword>
<feature type="domain" description="Acyltransferase 3" evidence="4">
    <location>
        <begin position="8"/>
        <end position="331"/>
    </location>
</feature>
<feature type="transmembrane region" description="Helical" evidence="3">
    <location>
        <begin position="130"/>
        <end position="151"/>
    </location>
</feature>
<evidence type="ECO:0000313" key="5">
    <source>
        <dbReference type="EMBL" id="KAA9007348.1"/>
    </source>
</evidence>
<dbReference type="PANTHER" id="PTHR23028:SF53">
    <property type="entry name" value="ACYL_TRANSF_3 DOMAIN-CONTAINING PROTEIN"/>
    <property type="match status" value="1"/>
</dbReference>
<sequence length="362" mass="41904">MLKPLTSFRFIAALMVFLFHTGVAFFVNAGFGHAGVQFFFILSGFILTYNYSNKFRTLEKEYVKKFYKARFAKIYPMHLLTFFLSLPLFLSTFHPDGLYSIKLVIVSGINLLLLQGYVPSSGIWFNFNNVSWTLSAEAFFYFMFPFIMFFFSKISFTRNAKKVVTIVFLSWAALFTFNLILTQDNIFYVWILNFLPFTRIFEFVFGMILGNVFIELSERGIKLKSKYMTLLEFTSLALLVLFVLLAGHINLPNMKGQYYVPVWGLMIFIFAYGGGVISKMLSHRFLVFLGEISFSFYILHALVLNYIDELNLISWLDYSLSLIVTIGLASLSFRYYEEPIRKLIRFGKSKNSLADVSIQKAS</sequence>
<gene>
    <name evidence="5" type="ORF">F4V43_02355</name>
</gene>
<dbReference type="GO" id="GO:0009103">
    <property type="term" value="P:lipopolysaccharide biosynthetic process"/>
    <property type="evidence" value="ECO:0007669"/>
    <property type="project" value="TreeGrafter"/>
</dbReference>
<feature type="transmembrane region" description="Helical" evidence="3">
    <location>
        <begin position="226"/>
        <end position="246"/>
    </location>
</feature>
<dbReference type="GO" id="GO:0016747">
    <property type="term" value="F:acyltransferase activity, transferring groups other than amino-acyl groups"/>
    <property type="evidence" value="ECO:0007669"/>
    <property type="project" value="InterPro"/>
</dbReference>
<keyword evidence="5" id="KW-0012">Acyltransferase</keyword>
<dbReference type="Proteomes" id="UP000367750">
    <property type="component" value="Unassembled WGS sequence"/>
</dbReference>
<feature type="transmembrane region" description="Helical" evidence="3">
    <location>
        <begin position="258"/>
        <end position="278"/>
    </location>
</feature>
<dbReference type="PANTHER" id="PTHR23028">
    <property type="entry name" value="ACETYLTRANSFERASE"/>
    <property type="match status" value="1"/>
</dbReference>
<dbReference type="GO" id="GO:0016020">
    <property type="term" value="C:membrane"/>
    <property type="evidence" value="ECO:0007669"/>
    <property type="project" value="TreeGrafter"/>
</dbReference>
<evidence type="ECO:0000259" key="4">
    <source>
        <dbReference type="Pfam" id="PF01757"/>
    </source>
</evidence>
<feature type="transmembrane region" description="Helical" evidence="3">
    <location>
        <begin position="72"/>
        <end position="90"/>
    </location>
</feature>
<feature type="transmembrane region" description="Helical" evidence="3">
    <location>
        <begin position="6"/>
        <end position="27"/>
    </location>
</feature>
<name>A0A5J5GI34_9BACL</name>
<comment type="caution">
    <text evidence="5">The sequence shown here is derived from an EMBL/GenBank/DDBJ whole genome shotgun (WGS) entry which is preliminary data.</text>
</comment>
<protein>
    <submittedName>
        <fullName evidence="5">Acyltransferase</fullName>
    </submittedName>
</protein>
<evidence type="ECO:0000256" key="1">
    <source>
        <dbReference type="ARBA" id="ARBA00004370"/>
    </source>
</evidence>
<evidence type="ECO:0000313" key="6">
    <source>
        <dbReference type="Proteomes" id="UP000367750"/>
    </source>
</evidence>
<feature type="transmembrane region" description="Helical" evidence="3">
    <location>
        <begin position="163"/>
        <end position="181"/>
    </location>
</feature>
<evidence type="ECO:0000256" key="2">
    <source>
        <dbReference type="ARBA" id="ARBA00007400"/>
    </source>
</evidence>
<comment type="subcellular location">
    <subcellularLocation>
        <location evidence="1">Membrane</location>
    </subcellularLocation>
</comment>
<dbReference type="InterPro" id="IPR002656">
    <property type="entry name" value="Acyl_transf_3_dom"/>
</dbReference>
<feature type="transmembrane region" description="Helical" evidence="3">
    <location>
        <begin position="34"/>
        <end position="52"/>
    </location>
</feature>
<proteinExistence type="inferred from homology"/>
<keyword evidence="5" id="KW-0808">Transferase</keyword>
<keyword evidence="6" id="KW-1185">Reference proteome</keyword>
<feature type="transmembrane region" description="Helical" evidence="3">
    <location>
        <begin position="285"/>
        <end position="307"/>
    </location>
</feature>
<dbReference type="AlphaFoldDB" id="A0A5J5GI34"/>
<feature type="transmembrane region" description="Helical" evidence="3">
    <location>
        <begin position="187"/>
        <end position="214"/>
    </location>
</feature>
<accession>A0A5J5GI34</accession>
<reference evidence="5 6" key="1">
    <citation type="submission" date="2019-09" db="EMBL/GenBank/DDBJ databases">
        <title>Bacillus ochoae sp. nov., Paenibacillus whitsoniae sp. nov., Paenibacillus spiritus sp. nov. Isolated from the Mars Exploration Rover during spacecraft assembly.</title>
        <authorList>
            <person name="Seuylemezian A."/>
            <person name="Vaishampayan P."/>
        </authorList>
    </citation>
    <scope>NUCLEOTIDE SEQUENCE [LARGE SCALE GENOMIC DNA]</scope>
    <source>
        <strain evidence="5 6">MER_111</strain>
    </source>
</reference>
<dbReference type="EMBL" id="VYKK01000004">
    <property type="protein sequence ID" value="KAA9007348.1"/>
    <property type="molecule type" value="Genomic_DNA"/>
</dbReference>
<evidence type="ECO:0000256" key="3">
    <source>
        <dbReference type="SAM" id="Phobius"/>
    </source>
</evidence>
<organism evidence="5 6">
    <name type="scientific">Paenibacillus spiritus</name>
    <dbReference type="NCBI Taxonomy" id="2496557"/>
    <lineage>
        <taxon>Bacteria</taxon>
        <taxon>Bacillati</taxon>
        <taxon>Bacillota</taxon>
        <taxon>Bacilli</taxon>
        <taxon>Bacillales</taxon>
        <taxon>Paenibacillaceae</taxon>
        <taxon>Paenibacillus</taxon>
    </lineage>
</organism>
<dbReference type="InterPro" id="IPR050879">
    <property type="entry name" value="Acyltransferase_3"/>
</dbReference>
<feature type="transmembrane region" description="Helical" evidence="3">
    <location>
        <begin position="313"/>
        <end position="336"/>
    </location>
</feature>
<dbReference type="Pfam" id="PF01757">
    <property type="entry name" value="Acyl_transf_3"/>
    <property type="match status" value="1"/>
</dbReference>
<dbReference type="OrthoDB" id="9796461at2"/>
<keyword evidence="3" id="KW-1133">Transmembrane helix</keyword>